<accession>A0A239PFS0</accession>
<evidence type="ECO:0000313" key="3">
    <source>
        <dbReference type="Proteomes" id="UP000198362"/>
    </source>
</evidence>
<dbReference type="RefSeq" id="WP_179266570.1">
    <property type="nucleotide sequence ID" value="NZ_FZPH01000028.1"/>
</dbReference>
<reference evidence="2 3" key="1">
    <citation type="submission" date="2017-06" db="EMBL/GenBank/DDBJ databases">
        <authorList>
            <person name="Kim H.J."/>
            <person name="Triplett B.A."/>
        </authorList>
    </citation>
    <scope>NUCLEOTIDE SEQUENCE [LARGE SCALE GENOMIC DNA]</scope>
    <source>
        <strain evidence="2 3">CGMCC 4.5593</strain>
    </source>
</reference>
<proteinExistence type="predicted"/>
<evidence type="ECO:0000256" key="1">
    <source>
        <dbReference type="SAM" id="MobiDB-lite"/>
    </source>
</evidence>
<feature type="region of interest" description="Disordered" evidence="1">
    <location>
        <begin position="1"/>
        <end position="61"/>
    </location>
</feature>
<sequence>MTEEIRRVEAWDYEPDERRSRWDTDLDTSTTPSSLIDNWSGTEAEPAQTPTEPAEQPGNDS</sequence>
<gene>
    <name evidence="2" type="ORF">SAMN05421812_12827</name>
</gene>
<feature type="compositionally biased region" description="Low complexity" evidence="1">
    <location>
        <begin position="27"/>
        <end position="37"/>
    </location>
</feature>
<keyword evidence="3" id="KW-1185">Reference proteome</keyword>
<organism evidence="2 3">
    <name type="scientific">Asanoa hainanensis</name>
    <dbReference type="NCBI Taxonomy" id="560556"/>
    <lineage>
        <taxon>Bacteria</taxon>
        <taxon>Bacillati</taxon>
        <taxon>Actinomycetota</taxon>
        <taxon>Actinomycetes</taxon>
        <taxon>Micromonosporales</taxon>
        <taxon>Micromonosporaceae</taxon>
        <taxon>Asanoa</taxon>
    </lineage>
</organism>
<dbReference type="AlphaFoldDB" id="A0A239PFS0"/>
<dbReference type="EMBL" id="FZPH01000028">
    <property type="protein sequence ID" value="SNT65881.1"/>
    <property type="molecule type" value="Genomic_DNA"/>
</dbReference>
<dbReference type="Proteomes" id="UP000198362">
    <property type="component" value="Unassembled WGS sequence"/>
</dbReference>
<name>A0A239PFS0_9ACTN</name>
<feature type="compositionally biased region" description="Basic and acidic residues" evidence="1">
    <location>
        <begin position="1"/>
        <end position="24"/>
    </location>
</feature>
<protein>
    <submittedName>
        <fullName evidence="2">Uncharacterized protein</fullName>
    </submittedName>
</protein>
<evidence type="ECO:0000313" key="2">
    <source>
        <dbReference type="EMBL" id="SNT65881.1"/>
    </source>
</evidence>